<dbReference type="Gene3D" id="3.40.50.300">
    <property type="entry name" value="P-loop containing nucleotide triphosphate hydrolases"/>
    <property type="match status" value="1"/>
</dbReference>
<dbReference type="InterPro" id="IPR017911">
    <property type="entry name" value="MacB-like_ATP-bd"/>
</dbReference>
<evidence type="ECO:0000256" key="3">
    <source>
        <dbReference type="ARBA" id="ARBA00022840"/>
    </source>
</evidence>
<dbReference type="PANTHER" id="PTHR24220">
    <property type="entry name" value="IMPORT ATP-BINDING PROTEIN"/>
    <property type="match status" value="1"/>
</dbReference>
<dbReference type="InterPro" id="IPR015854">
    <property type="entry name" value="ABC_transpr_LolD-like"/>
</dbReference>
<organism evidence="5 6">
    <name type="scientific">Bombilactobacillus folatiphilus</name>
    <dbReference type="NCBI Taxonomy" id="2923362"/>
    <lineage>
        <taxon>Bacteria</taxon>
        <taxon>Bacillati</taxon>
        <taxon>Bacillota</taxon>
        <taxon>Bacilli</taxon>
        <taxon>Lactobacillales</taxon>
        <taxon>Lactobacillaceae</taxon>
        <taxon>Bombilactobacillus</taxon>
    </lineage>
</organism>
<evidence type="ECO:0000256" key="2">
    <source>
        <dbReference type="ARBA" id="ARBA00022741"/>
    </source>
</evidence>
<dbReference type="PANTHER" id="PTHR24220:SF86">
    <property type="entry name" value="ABC TRANSPORTER ABCH.1"/>
    <property type="match status" value="1"/>
</dbReference>
<keyword evidence="6" id="KW-1185">Reference proteome</keyword>
<dbReference type="GO" id="GO:0005524">
    <property type="term" value="F:ATP binding"/>
    <property type="evidence" value="ECO:0007669"/>
    <property type="project" value="UniProtKB-KW"/>
</dbReference>
<reference evidence="5" key="1">
    <citation type="journal article" date="2022" name="Int. J. Syst. Evol. Microbiol.">
        <title>Apilactobacillus apisilvae sp. nov., Nicolia spurrieriana gen. nov. sp. nov., Bombilactobacillus folatiphilus sp. nov. and Bombilactobacillus thymidiniphilus sp. nov., four new lactic acid bacterial isolates from stingless bees Tetragonula carbonaria and Austroplebeia australis.</title>
        <authorList>
            <person name="Oliphant S.A."/>
            <person name="Watson-Haigh N.S."/>
            <person name="Sumby K.M."/>
            <person name="Gardner J."/>
            <person name="Groom S."/>
            <person name="Jiranek V."/>
        </authorList>
    </citation>
    <scope>NUCLEOTIDE SEQUENCE</scope>
    <source>
        <strain evidence="5">SG4_D2</strain>
    </source>
</reference>
<keyword evidence="3 5" id="KW-0067">ATP-binding</keyword>
<sequence>MADVIQLSQIQKTYDRQSAYALNIPSLTIQDGEFVAIMGPSGSGKSTFINILGLLDTAYQGQYQLNQKDVHQIKSDRKLSRLRNQYLGFVFQNFKLLRNYTVLDNINLPHIYSKKPFASQKARILQILDQVGLKDQAHKYPTQLSGGQQQRVSIARALINDPQIIIADEPTGALDSATSLKIMDLMQQLHQEQHKTIIMVTHSELVAEYADRTIKIKDGRLYQ</sequence>
<evidence type="ECO:0000259" key="4">
    <source>
        <dbReference type="PROSITE" id="PS50893"/>
    </source>
</evidence>
<feature type="domain" description="ABC transporter" evidence="4">
    <location>
        <begin position="5"/>
        <end position="223"/>
    </location>
</feature>
<dbReference type="InterPro" id="IPR003593">
    <property type="entry name" value="AAA+_ATPase"/>
</dbReference>
<dbReference type="Pfam" id="PF00005">
    <property type="entry name" value="ABC_tran"/>
    <property type="match status" value="1"/>
</dbReference>
<protein>
    <submittedName>
        <fullName evidence="5">ABC transporter ATP-binding protein</fullName>
    </submittedName>
</protein>
<name>A0ABY4P8M8_9LACO</name>
<dbReference type="CDD" id="cd03255">
    <property type="entry name" value="ABC_MJ0796_LolCDE_FtsE"/>
    <property type="match status" value="1"/>
</dbReference>
<dbReference type="Proteomes" id="UP000831495">
    <property type="component" value="Chromosome"/>
</dbReference>
<dbReference type="InterPro" id="IPR003439">
    <property type="entry name" value="ABC_transporter-like_ATP-bd"/>
</dbReference>
<dbReference type="EMBL" id="CP093366">
    <property type="protein sequence ID" value="UQS82069.1"/>
    <property type="molecule type" value="Genomic_DNA"/>
</dbReference>
<accession>A0ABY4P8M8</accession>
<dbReference type="PROSITE" id="PS00211">
    <property type="entry name" value="ABC_TRANSPORTER_1"/>
    <property type="match status" value="1"/>
</dbReference>
<dbReference type="PROSITE" id="PS50893">
    <property type="entry name" value="ABC_TRANSPORTER_2"/>
    <property type="match status" value="1"/>
</dbReference>
<dbReference type="SUPFAM" id="SSF52540">
    <property type="entry name" value="P-loop containing nucleoside triphosphate hydrolases"/>
    <property type="match status" value="1"/>
</dbReference>
<proteinExistence type="predicted"/>
<gene>
    <name evidence="5" type="ORF">MOO45_07750</name>
</gene>
<dbReference type="SMART" id="SM00382">
    <property type="entry name" value="AAA"/>
    <property type="match status" value="1"/>
</dbReference>
<evidence type="ECO:0000256" key="1">
    <source>
        <dbReference type="ARBA" id="ARBA00022448"/>
    </source>
</evidence>
<keyword evidence="2" id="KW-0547">Nucleotide-binding</keyword>
<dbReference type="RefSeq" id="WP_249514339.1">
    <property type="nucleotide sequence ID" value="NZ_CP093366.1"/>
</dbReference>
<evidence type="ECO:0000313" key="6">
    <source>
        <dbReference type="Proteomes" id="UP000831495"/>
    </source>
</evidence>
<dbReference type="InterPro" id="IPR017871">
    <property type="entry name" value="ABC_transporter-like_CS"/>
</dbReference>
<evidence type="ECO:0000313" key="5">
    <source>
        <dbReference type="EMBL" id="UQS82069.1"/>
    </source>
</evidence>
<dbReference type="InterPro" id="IPR027417">
    <property type="entry name" value="P-loop_NTPase"/>
</dbReference>
<keyword evidence="1" id="KW-0813">Transport</keyword>